<dbReference type="Gene3D" id="3.60.10.10">
    <property type="entry name" value="Endonuclease/exonuclease/phosphatase"/>
    <property type="match status" value="1"/>
</dbReference>
<feature type="domain" description="Endonuclease/exonuclease/phosphatase" evidence="1">
    <location>
        <begin position="30"/>
        <end position="276"/>
    </location>
</feature>
<name>A0AAC9I774_9FLAO</name>
<dbReference type="InterPro" id="IPR036691">
    <property type="entry name" value="Endo/exonu/phosph_ase_sf"/>
</dbReference>
<dbReference type="PANTHER" id="PTHR12121">
    <property type="entry name" value="CARBON CATABOLITE REPRESSOR PROTEIN 4"/>
    <property type="match status" value="1"/>
</dbReference>
<keyword evidence="2" id="KW-0255">Endonuclease</keyword>
<reference evidence="2 3" key="1">
    <citation type="submission" date="2016-10" db="EMBL/GenBank/DDBJ databases">
        <title>Flavobacterium gilvum sp. nov., isolated from stream water.</title>
        <authorList>
            <person name="Shin S.-K."/>
            <person name="Cho Y.-J."/>
            <person name="Yi H."/>
        </authorList>
    </citation>
    <scope>NUCLEOTIDE SEQUENCE [LARGE SCALE GENOMIC DNA]</scope>
    <source>
        <strain evidence="2 3">EM1308</strain>
    </source>
</reference>
<evidence type="ECO:0000313" key="3">
    <source>
        <dbReference type="Proteomes" id="UP000175968"/>
    </source>
</evidence>
<dbReference type="RefSeq" id="WP_035635276.1">
    <property type="nucleotide sequence ID" value="NZ_CP017479.1"/>
</dbReference>
<dbReference type="GO" id="GO:0004519">
    <property type="term" value="F:endonuclease activity"/>
    <property type="evidence" value="ECO:0007669"/>
    <property type="project" value="UniProtKB-KW"/>
</dbReference>
<protein>
    <submittedName>
        <fullName evidence="2">Endonuclease</fullName>
    </submittedName>
</protein>
<sequence length="285" mass="32286">MRKFILVLEIFFAFANTNAQTKALSSLNIMTFNIRYDNPGDGLNSWQHRKENVLKMIRFNEVDILGMQEVLEHQLKDFTTGLSGYEAIGVGREDGKTKGEYSPILYNKNKFTLIKSGYFWLSQTPEKPSKGWDAACERIATWVQLKDKANGKKLFVINTHFDHIGEIARRESVTLIKLKIAQLSEGMPQIMMGDLNATPDSSVMTALLTPDKSLSLLDSKKLAPIVYGPNWSFYDFGKIPFNDRPLIDYILVTKGISIKKYAVFAETLNELCLSDHAPVFINISF</sequence>
<dbReference type="AlphaFoldDB" id="A0AAC9I774"/>
<dbReference type="EMBL" id="CP017479">
    <property type="protein sequence ID" value="AOW10308.1"/>
    <property type="molecule type" value="Genomic_DNA"/>
</dbReference>
<dbReference type="Proteomes" id="UP000175968">
    <property type="component" value="Chromosome"/>
</dbReference>
<keyword evidence="2" id="KW-0540">Nuclease</keyword>
<dbReference type="SUPFAM" id="SSF56219">
    <property type="entry name" value="DNase I-like"/>
    <property type="match status" value="1"/>
</dbReference>
<dbReference type="CDD" id="cd09083">
    <property type="entry name" value="EEP-1"/>
    <property type="match status" value="1"/>
</dbReference>
<evidence type="ECO:0000259" key="1">
    <source>
        <dbReference type="Pfam" id="PF03372"/>
    </source>
</evidence>
<dbReference type="Pfam" id="PF03372">
    <property type="entry name" value="Exo_endo_phos"/>
    <property type="match status" value="1"/>
</dbReference>
<accession>A0AAC9I774</accession>
<organism evidence="2 3">
    <name type="scientific">Flavobacterium gilvum</name>
    <dbReference type="NCBI Taxonomy" id="1492737"/>
    <lineage>
        <taxon>Bacteria</taxon>
        <taxon>Pseudomonadati</taxon>
        <taxon>Bacteroidota</taxon>
        <taxon>Flavobacteriia</taxon>
        <taxon>Flavobacteriales</taxon>
        <taxon>Flavobacteriaceae</taxon>
        <taxon>Flavobacterium</taxon>
    </lineage>
</organism>
<gene>
    <name evidence="2" type="ORF">EM308_12770</name>
</gene>
<dbReference type="GO" id="GO:0000175">
    <property type="term" value="F:3'-5'-RNA exonuclease activity"/>
    <property type="evidence" value="ECO:0007669"/>
    <property type="project" value="TreeGrafter"/>
</dbReference>
<proteinExistence type="predicted"/>
<dbReference type="InterPro" id="IPR005135">
    <property type="entry name" value="Endo/exonuclease/phosphatase"/>
</dbReference>
<dbReference type="KEGG" id="fgl:EM308_12770"/>
<evidence type="ECO:0000313" key="2">
    <source>
        <dbReference type="EMBL" id="AOW10308.1"/>
    </source>
</evidence>
<keyword evidence="3" id="KW-1185">Reference proteome</keyword>
<keyword evidence="2" id="KW-0378">Hydrolase</keyword>
<dbReference type="PANTHER" id="PTHR12121:SF36">
    <property type="entry name" value="ENDONUCLEASE_EXONUCLEASE_PHOSPHATASE DOMAIN-CONTAINING PROTEIN"/>
    <property type="match status" value="1"/>
</dbReference>
<dbReference type="InterPro" id="IPR050410">
    <property type="entry name" value="CCR4/nocturin_mRNA_transcr"/>
</dbReference>